<feature type="compositionally biased region" description="Polar residues" evidence="1">
    <location>
        <begin position="32"/>
        <end position="50"/>
    </location>
</feature>
<evidence type="ECO:0000313" key="2">
    <source>
        <dbReference type="EMBL" id="KAK0048025.1"/>
    </source>
</evidence>
<reference evidence="2" key="1">
    <citation type="journal article" date="2023" name="PLoS Negl. Trop. Dis.">
        <title>A genome sequence for Biomphalaria pfeifferi, the major vector snail for the human-infecting parasite Schistosoma mansoni.</title>
        <authorList>
            <person name="Bu L."/>
            <person name="Lu L."/>
            <person name="Laidemitt M.R."/>
            <person name="Zhang S.M."/>
            <person name="Mutuku M."/>
            <person name="Mkoji G."/>
            <person name="Steinauer M."/>
            <person name="Loker E.S."/>
        </authorList>
    </citation>
    <scope>NUCLEOTIDE SEQUENCE</scope>
    <source>
        <strain evidence="2">KasaAsao</strain>
    </source>
</reference>
<dbReference type="Proteomes" id="UP001233172">
    <property type="component" value="Unassembled WGS sequence"/>
</dbReference>
<accession>A0AAD8B4T7</accession>
<organism evidence="2 3">
    <name type="scientific">Biomphalaria pfeifferi</name>
    <name type="common">Bloodfluke planorb</name>
    <name type="synonym">Freshwater snail</name>
    <dbReference type="NCBI Taxonomy" id="112525"/>
    <lineage>
        <taxon>Eukaryota</taxon>
        <taxon>Metazoa</taxon>
        <taxon>Spiralia</taxon>
        <taxon>Lophotrochozoa</taxon>
        <taxon>Mollusca</taxon>
        <taxon>Gastropoda</taxon>
        <taxon>Heterobranchia</taxon>
        <taxon>Euthyneura</taxon>
        <taxon>Panpulmonata</taxon>
        <taxon>Hygrophila</taxon>
        <taxon>Lymnaeoidea</taxon>
        <taxon>Planorbidae</taxon>
        <taxon>Biomphalaria</taxon>
    </lineage>
</organism>
<protein>
    <submittedName>
        <fullName evidence="2">Formin-like protein 3 X2</fullName>
    </submittedName>
</protein>
<sequence>HTSYIPARDYDQLSSFPPIQSVETWKTFPHSVEQSSSQTSYDEPNHGNMS</sequence>
<evidence type="ECO:0000256" key="1">
    <source>
        <dbReference type="SAM" id="MobiDB-lite"/>
    </source>
</evidence>
<keyword evidence="3" id="KW-1185">Reference proteome</keyword>
<comment type="caution">
    <text evidence="2">The sequence shown here is derived from an EMBL/GenBank/DDBJ whole genome shotgun (WGS) entry which is preliminary data.</text>
</comment>
<name>A0AAD8B4T7_BIOPF</name>
<evidence type="ECO:0000313" key="3">
    <source>
        <dbReference type="Proteomes" id="UP001233172"/>
    </source>
</evidence>
<feature type="non-terminal residue" evidence="2">
    <location>
        <position position="1"/>
    </location>
</feature>
<feature type="region of interest" description="Disordered" evidence="1">
    <location>
        <begin position="27"/>
        <end position="50"/>
    </location>
</feature>
<dbReference type="EMBL" id="JASAOG010000143">
    <property type="protein sequence ID" value="KAK0048025.1"/>
    <property type="molecule type" value="Genomic_DNA"/>
</dbReference>
<dbReference type="AlphaFoldDB" id="A0AAD8B4T7"/>
<feature type="non-terminal residue" evidence="2">
    <location>
        <position position="50"/>
    </location>
</feature>
<proteinExistence type="predicted"/>
<gene>
    <name evidence="2" type="ORF">Bpfe_022642</name>
</gene>
<reference evidence="2" key="2">
    <citation type="submission" date="2023-04" db="EMBL/GenBank/DDBJ databases">
        <authorList>
            <person name="Bu L."/>
            <person name="Lu L."/>
            <person name="Laidemitt M.R."/>
            <person name="Zhang S.M."/>
            <person name="Mutuku M."/>
            <person name="Mkoji G."/>
            <person name="Steinauer M."/>
            <person name="Loker E.S."/>
        </authorList>
    </citation>
    <scope>NUCLEOTIDE SEQUENCE</scope>
    <source>
        <strain evidence="2">KasaAsao</strain>
        <tissue evidence="2">Whole Snail</tissue>
    </source>
</reference>